<name>A0A1E3L673_9BACL</name>
<protein>
    <recommendedName>
        <fullName evidence="2">Copper amine oxidase-like N-terminal domain-containing protein</fullName>
    </recommendedName>
</protein>
<dbReference type="InterPro" id="IPR012854">
    <property type="entry name" value="Cu_amine_oxidase-like_N"/>
</dbReference>
<dbReference type="InterPro" id="IPR036582">
    <property type="entry name" value="Mao_N_sf"/>
</dbReference>
<dbReference type="Gene3D" id="3.30.457.10">
    <property type="entry name" value="Copper amine oxidase-like, N-terminal domain"/>
    <property type="match status" value="1"/>
</dbReference>
<dbReference type="SUPFAM" id="SSF55383">
    <property type="entry name" value="Copper amine oxidase, domain N"/>
    <property type="match status" value="1"/>
</dbReference>
<organism evidence="3 4">
    <name type="scientific">Paenibacillus nuruki</name>
    <dbReference type="NCBI Taxonomy" id="1886670"/>
    <lineage>
        <taxon>Bacteria</taxon>
        <taxon>Bacillati</taxon>
        <taxon>Bacillota</taxon>
        <taxon>Bacilli</taxon>
        <taxon>Bacillales</taxon>
        <taxon>Paenibacillaceae</taxon>
        <taxon>Paenibacillus</taxon>
    </lineage>
</organism>
<evidence type="ECO:0000313" key="3">
    <source>
        <dbReference type="EMBL" id="ODP29246.1"/>
    </source>
</evidence>
<feature type="domain" description="Copper amine oxidase-like N-terminal" evidence="2">
    <location>
        <begin position="407"/>
        <end position="497"/>
    </location>
</feature>
<dbReference type="STRING" id="1886670.PTI45_01255"/>
<evidence type="ECO:0000256" key="1">
    <source>
        <dbReference type="SAM" id="SignalP"/>
    </source>
</evidence>
<accession>A0A1E3L673</accession>
<evidence type="ECO:0000259" key="2">
    <source>
        <dbReference type="Pfam" id="PF07833"/>
    </source>
</evidence>
<comment type="caution">
    <text evidence="3">The sequence shown here is derived from an EMBL/GenBank/DDBJ whole genome shotgun (WGS) entry which is preliminary data.</text>
</comment>
<keyword evidence="1" id="KW-0732">Signal</keyword>
<dbReference type="Pfam" id="PF07833">
    <property type="entry name" value="Cu_amine_oxidN1"/>
    <property type="match status" value="1"/>
</dbReference>
<dbReference type="AlphaFoldDB" id="A0A1E3L673"/>
<dbReference type="RefSeq" id="WP_069326692.1">
    <property type="nucleotide sequence ID" value="NZ_MDER01000031.1"/>
</dbReference>
<keyword evidence="4" id="KW-1185">Reference proteome</keyword>
<sequence length="504" mass="55785">MKNRKWVIMPLVLLLVLLSGCQAVGNLDINSAMVGDLNVKSIETKQSLAVQLTPVSTASAEERKIATVLNGMQLNINHAKLQENGNVSVEGGIAYSGMTLPFQMFMDTKGVTIALSGAQKPLYIPLTTEEQMAFLPASLTMKQIEDQAKELITKSASLFFKHAPNPSNVTVDSVTQEVYGESVDLTHLHIELTGEEFIGLVKPFLTSISTDEAGWRDLLATLYDFITYAESQMSDEEKDSVSYFTLDQTKAEFVNESYAEVQSFLKDVLSEYDKYLKEVSAEPEFKTIFGTNTRLTLDLYFDKDMHTRKQIVDLTVALPSSEYVPYSMFNLHTENENWNVDGNIVADPIATPNGVLDVTSKDFTPGALLRSFDTTSPVYLLLHDVAGIANKSIYIDKDSSYSSYDVVTKDRVLLMSVKQLAEEFDAKFTWNPTTKTITLTDDITGAVTTLHLNSNKAVTDGTTKTMTHKVVKIKGVTYVPVRSVAEILGAKVTSESSYIVVERK</sequence>
<evidence type="ECO:0000313" key="4">
    <source>
        <dbReference type="Proteomes" id="UP000094578"/>
    </source>
</evidence>
<gene>
    <name evidence="3" type="ORF">PTI45_01255</name>
</gene>
<feature type="signal peptide" evidence="1">
    <location>
        <begin position="1"/>
        <end position="23"/>
    </location>
</feature>
<dbReference type="PROSITE" id="PS51257">
    <property type="entry name" value="PROKAR_LIPOPROTEIN"/>
    <property type="match status" value="1"/>
</dbReference>
<feature type="chain" id="PRO_5009131330" description="Copper amine oxidase-like N-terminal domain-containing protein" evidence="1">
    <location>
        <begin position="24"/>
        <end position="504"/>
    </location>
</feature>
<dbReference type="EMBL" id="MDER01000031">
    <property type="protein sequence ID" value="ODP29246.1"/>
    <property type="molecule type" value="Genomic_DNA"/>
</dbReference>
<proteinExistence type="predicted"/>
<reference evidence="3 4" key="1">
    <citation type="submission" date="2016-08" db="EMBL/GenBank/DDBJ databases">
        <title>Genome sequencing of Paenibacillus sp. TI45-13ar, isolated from Korean traditional nuruk.</title>
        <authorList>
            <person name="Kim S.-J."/>
        </authorList>
    </citation>
    <scope>NUCLEOTIDE SEQUENCE [LARGE SCALE GENOMIC DNA]</scope>
    <source>
        <strain evidence="3 4">TI45-13ar</strain>
    </source>
</reference>
<dbReference type="Proteomes" id="UP000094578">
    <property type="component" value="Unassembled WGS sequence"/>
</dbReference>